<sequence>MLFSKSRDAINEVLEKWNLQTKVFLITTDNGSNVKNCVKEKLEEIEWHSCAVHTLQLVVGNWKGINANSKQLKKILITTEEWDLLGSLVDVLEQLAEATDYLGSSTYCTYKINDDDVFANEDLEIQNDLNLSVNQTDNLLNLVKTRLHKNLCKYWNFQDSNALLASLLNSRTKNLNNIPAQVQTETIALLYDKLKELKLNHESISSNSTLSSLSSSNKYKNSILKI</sequence>
<dbReference type="AlphaFoldDB" id="U9TC52"/>
<dbReference type="SUPFAM" id="SSF53098">
    <property type="entry name" value="Ribonuclease H-like"/>
    <property type="match status" value="1"/>
</dbReference>
<dbReference type="InterPro" id="IPR012337">
    <property type="entry name" value="RNaseH-like_sf"/>
</dbReference>
<evidence type="ECO:0000313" key="1">
    <source>
        <dbReference type="EMBL" id="ESA05759.1"/>
    </source>
</evidence>
<reference evidence="1" key="1">
    <citation type="submission" date="2013-07" db="EMBL/GenBank/DDBJ databases">
        <title>The genome of an arbuscular mycorrhizal fungus provides insights into the evolution of the oldest plant symbiosis.</title>
        <authorList>
            <consortium name="DOE Joint Genome Institute"/>
            <person name="Tisserant E."/>
            <person name="Malbreil M."/>
            <person name="Kuo A."/>
            <person name="Kohler A."/>
            <person name="Symeonidi A."/>
            <person name="Balestrini R."/>
            <person name="Charron P."/>
            <person name="Duensing N."/>
            <person name="Frei-dit-Frey N."/>
            <person name="Gianinazzi-Pearson V."/>
            <person name="Gilbert B."/>
            <person name="Handa Y."/>
            <person name="Hijri M."/>
            <person name="Kaul R."/>
            <person name="Kawaguchi M."/>
            <person name="Krajinski F."/>
            <person name="Lammers P."/>
            <person name="Lapierre D."/>
            <person name="Masclaux F.G."/>
            <person name="Murat C."/>
            <person name="Morin E."/>
            <person name="Ndikumana S."/>
            <person name="Pagni M."/>
            <person name="Petitpierre D."/>
            <person name="Requena N."/>
            <person name="Rosikiewicz P."/>
            <person name="Riley R."/>
            <person name="Saito K."/>
            <person name="San Clemente H."/>
            <person name="Shapiro H."/>
            <person name="van Tuinen D."/>
            <person name="Becard G."/>
            <person name="Bonfante P."/>
            <person name="Paszkowski U."/>
            <person name="Shachar-Hill Y."/>
            <person name="Young J.P."/>
            <person name="Sanders I.R."/>
            <person name="Henrissat B."/>
            <person name="Rensing S.A."/>
            <person name="Grigoriev I.V."/>
            <person name="Corradi N."/>
            <person name="Roux C."/>
            <person name="Martin F."/>
        </authorList>
    </citation>
    <scope>NUCLEOTIDE SEQUENCE</scope>
    <source>
        <strain evidence="1">DAOM 197198</strain>
    </source>
</reference>
<gene>
    <name evidence="1" type="ORF">GLOINDRAFT_35094</name>
</gene>
<protein>
    <submittedName>
        <fullName evidence="1">Uncharacterized protein</fullName>
    </submittedName>
</protein>
<organism evidence="1">
    <name type="scientific">Rhizophagus irregularis (strain DAOM 181602 / DAOM 197198 / MUCL 43194)</name>
    <name type="common">Arbuscular mycorrhizal fungus</name>
    <name type="synonym">Glomus intraradices</name>
    <dbReference type="NCBI Taxonomy" id="747089"/>
    <lineage>
        <taxon>Eukaryota</taxon>
        <taxon>Fungi</taxon>
        <taxon>Fungi incertae sedis</taxon>
        <taxon>Mucoromycota</taxon>
        <taxon>Glomeromycotina</taxon>
        <taxon>Glomeromycetes</taxon>
        <taxon>Glomerales</taxon>
        <taxon>Glomeraceae</taxon>
        <taxon>Rhizophagus</taxon>
    </lineage>
</organism>
<name>U9TC52_RHIID</name>
<accession>U9TC52</accession>
<dbReference type="EMBL" id="KI292569">
    <property type="protein sequence ID" value="ESA05759.1"/>
    <property type="molecule type" value="Genomic_DNA"/>
</dbReference>
<dbReference type="HOGENOM" id="CLU_1225341_0_0_1"/>
<dbReference type="VEuPathDB" id="FungiDB:RhiirFUN_007872"/>
<proteinExistence type="predicted"/>